<evidence type="ECO:0000256" key="13">
    <source>
        <dbReference type="ARBA" id="ARBA00023002"/>
    </source>
</evidence>
<dbReference type="GO" id="GO:0005856">
    <property type="term" value="C:cytoskeleton"/>
    <property type="evidence" value="ECO:0007669"/>
    <property type="project" value="UniProtKB-SubCell"/>
</dbReference>
<evidence type="ECO:0000256" key="14">
    <source>
        <dbReference type="ARBA" id="ARBA00023027"/>
    </source>
</evidence>
<evidence type="ECO:0000256" key="19">
    <source>
        <dbReference type="ARBA" id="ARBA00046997"/>
    </source>
</evidence>
<evidence type="ECO:0000256" key="12">
    <source>
        <dbReference type="ARBA" id="ARBA00022845"/>
    </source>
</evidence>
<evidence type="ECO:0000259" key="22">
    <source>
        <dbReference type="Pfam" id="PF02800"/>
    </source>
</evidence>
<comment type="subcellular location">
    <subcellularLocation>
        <location evidence="2">Cytoplasm</location>
        <location evidence="2">Cytoskeleton</location>
    </subcellularLocation>
    <subcellularLocation>
        <location evidence="3">Cytoplasm</location>
        <location evidence="3">Cytosol</location>
    </subcellularLocation>
    <subcellularLocation>
        <location evidence="1">Nucleus</location>
    </subcellularLocation>
</comment>
<comment type="pathway">
    <text evidence="4">Carbohydrate degradation; glycolysis; pyruvate from D-glyceraldehyde 3-phosphate: step 1/5.</text>
</comment>
<feature type="domain" description="Glyceraldehyde 3-phosphate dehydrogenase catalytic" evidence="22">
    <location>
        <begin position="28"/>
        <end position="108"/>
    </location>
</feature>
<keyword evidence="17" id="KW-0539">Nucleus</keyword>
<comment type="similarity">
    <text evidence="5">Belongs to the glyceraldehyde-3-phosphate dehydrogenase family.</text>
</comment>
<keyword evidence="8" id="KW-0963">Cytoplasm</keyword>
<dbReference type="GO" id="GO:0005634">
    <property type="term" value="C:nucleus"/>
    <property type="evidence" value="ECO:0007669"/>
    <property type="project" value="UniProtKB-SubCell"/>
</dbReference>
<evidence type="ECO:0000256" key="17">
    <source>
        <dbReference type="ARBA" id="ARBA00023242"/>
    </source>
</evidence>
<dbReference type="EC" id="1.2.1.12" evidence="6"/>
<dbReference type="RefSeq" id="XP_032318444.1">
    <property type="nucleotide sequence ID" value="XM_032462553.1"/>
</dbReference>
<protein>
    <recommendedName>
        <fullName evidence="7">Glyceraldehyde-3-phosphate dehydrogenase</fullName>
        <ecNumber evidence="6">1.2.1.12</ecNumber>
    </recommendedName>
    <alternativeName>
        <fullName evidence="18">Peptidyl-cysteine S-nitrosylase GAPDH</fullName>
    </alternativeName>
</protein>
<evidence type="ECO:0000256" key="21">
    <source>
        <dbReference type="ARBA" id="ARBA00048005"/>
    </source>
</evidence>
<dbReference type="KEGG" id="cfr:116658214"/>
<keyword evidence="10" id="KW-0053">Apoptosis</keyword>
<keyword evidence="11" id="KW-0702">S-nitrosylation</keyword>
<evidence type="ECO:0000256" key="18">
    <source>
        <dbReference type="ARBA" id="ARBA00031890"/>
    </source>
</evidence>
<dbReference type="GO" id="GO:0016740">
    <property type="term" value="F:transferase activity"/>
    <property type="evidence" value="ECO:0007669"/>
    <property type="project" value="UniProtKB-KW"/>
</dbReference>
<evidence type="ECO:0000256" key="7">
    <source>
        <dbReference type="ARBA" id="ARBA00021022"/>
    </source>
</evidence>
<dbReference type="PANTHER" id="PTHR10836:SF111">
    <property type="entry name" value="GLYCERALDEHYDE-3-PHOSPHATE DEHYDROGENASE"/>
    <property type="match status" value="1"/>
</dbReference>
<keyword evidence="15" id="KW-0324">Glycolysis</keyword>
<dbReference type="GeneID" id="116658214"/>
<dbReference type="Gene3D" id="3.30.360.10">
    <property type="entry name" value="Dihydrodipicolinate Reductase, domain 2"/>
    <property type="match status" value="1"/>
</dbReference>
<keyword evidence="16" id="KW-0206">Cytoskeleton</keyword>
<dbReference type="GO" id="GO:0004365">
    <property type="term" value="F:glyceraldehyde-3-phosphate dehydrogenase (NAD+) (phosphorylating) activity"/>
    <property type="evidence" value="ECO:0007669"/>
    <property type="project" value="UniProtKB-EC"/>
</dbReference>
<gene>
    <name evidence="24" type="primary">LOC116658214</name>
</gene>
<evidence type="ECO:0000313" key="23">
    <source>
        <dbReference type="Proteomes" id="UP000694856"/>
    </source>
</evidence>
<dbReference type="PANTHER" id="PTHR10836">
    <property type="entry name" value="GLYCERALDEHYDE 3-PHOSPHATE DEHYDROGENASE"/>
    <property type="match status" value="1"/>
</dbReference>
<comment type="catalytic activity">
    <reaction evidence="20">
        <text>D-glyceraldehyde 3-phosphate + phosphate + NAD(+) = (2R)-3-phospho-glyceroyl phosphate + NADH + H(+)</text>
        <dbReference type="Rhea" id="RHEA:10300"/>
        <dbReference type="ChEBI" id="CHEBI:15378"/>
        <dbReference type="ChEBI" id="CHEBI:43474"/>
        <dbReference type="ChEBI" id="CHEBI:57540"/>
        <dbReference type="ChEBI" id="CHEBI:57604"/>
        <dbReference type="ChEBI" id="CHEBI:57945"/>
        <dbReference type="ChEBI" id="CHEBI:59776"/>
        <dbReference type="EC" id="1.2.1.12"/>
    </reaction>
</comment>
<evidence type="ECO:0000256" key="6">
    <source>
        <dbReference type="ARBA" id="ARBA00013119"/>
    </source>
</evidence>
<keyword evidence="23" id="KW-1185">Reference proteome</keyword>
<dbReference type="GO" id="GO:0006915">
    <property type="term" value="P:apoptotic process"/>
    <property type="evidence" value="ECO:0007669"/>
    <property type="project" value="UniProtKB-KW"/>
</dbReference>
<dbReference type="GO" id="GO:0006096">
    <property type="term" value="P:glycolytic process"/>
    <property type="evidence" value="ECO:0007669"/>
    <property type="project" value="UniProtKB-KW"/>
</dbReference>
<evidence type="ECO:0000256" key="9">
    <source>
        <dbReference type="ARBA" id="ARBA00022679"/>
    </source>
</evidence>
<dbReference type="InterPro" id="IPR020829">
    <property type="entry name" value="GlycerAld_3-P_DH_cat"/>
</dbReference>
<evidence type="ECO:0000256" key="20">
    <source>
        <dbReference type="ARBA" id="ARBA00047698"/>
    </source>
</evidence>
<dbReference type="Pfam" id="PF02800">
    <property type="entry name" value="Gp_dh_C"/>
    <property type="match status" value="1"/>
</dbReference>
<evidence type="ECO:0000256" key="11">
    <source>
        <dbReference type="ARBA" id="ARBA00022799"/>
    </source>
</evidence>
<organism evidence="23 24">
    <name type="scientific">Camelus ferus</name>
    <name type="common">Wild bactrian camel</name>
    <name type="synonym">Camelus bactrianus ferus</name>
    <dbReference type="NCBI Taxonomy" id="419612"/>
    <lineage>
        <taxon>Eukaryota</taxon>
        <taxon>Metazoa</taxon>
        <taxon>Chordata</taxon>
        <taxon>Craniata</taxon>
        <taxon>Vertebrata</taxon>
        <taxon>Euteleostomi</taxon>
        <taxon>Mammalia</taxon>
        <taxon>Eutheria</taxon>
        <taxon>Laurasiatheria</taxon>
        <taxon>Artiodactyla</taxon>
        <taxon>Tylopoda</taxon>
        <taxon>Camelidae</taxon>
        <taxon>Camelus</taxon>
    </lineage>
</organism>
<dbReference type="AlphaFoldDB" id="A0A8B8RMQ5"/>
<evidence type="ECO:0000256" key="16">
    <source>
        <dbReference type="ARBA" id="ARBA00023212"/>
    </source>
</evidence>
<evidence type="ECO:0000256" key="5">
    <source>
        <dbReference type="ARBA" id="ARBA00007406"/>
    </source>
</evidence>
<sequence>MERAEKSGSFRKFSCREIRVWDGHWLVFHVSTPNMLVMDQTCHLEKAAKNDIKKMVKQASEGSLKSIWGYTEDHVISCSCNSGTQSPTFNARVGLTLNNRPVKLISCYDSELGYSNSVAGLMVHMASEE</sequence>
<keyword evidence="9" id="KW-0808">Transferase</keyword>
<keyword evidence="13" id="KW-0560">Oxidoreductase</keyword>
<comment type="catalytic activity">
    <reaction evidence="21">
        <text>S-nitroso-L-cysteinyl-[GAPDH] + L-cysteinyl-[protein] = L-cysteinyl-[GAPDH] + S-nitroso-L-cysteinyl-[protein]</text>
        <dbReference type="Rhea" id="RHEA:66684"/>
        <dbReference type="Rhea" id="RHEA-COMP:10131"/>
        <dbReference type="Rhea" id="RHEA-COMP:17089"/>
        <dbReference type="Rhea" id="RHEA-COMP:17090"/>
        <dbReference type="Rhea" id="RHEA-COMP:17091"/>
        <dbReference type="ChEBI" id="CHEBI:29950"/>
        <dbReference type="ChEBI" id="CHEBI:149494"/>
    </reaction>
    <physiologicalReaction direction="left-to-right" evidence="21">
        <dbReference type="Rhea" id="RHEA:66685"/>
    </physiologicalReaction>
</comment>
<proteinExistence type="inferred from homology"/>
<evidence type="ECO:0000256" key="3">
    <source>
        <dbReference type="ARBA" id="ARBA00004514"/>
    </source>
</evidence>
<dbReference type="GO" id="GO:0006417">
    <property type="term" value="P:regulation of translation"/>
    <property type="evidence" value="ECO:0007669"/>
    <property type="project" value="UniProtKB-KW"/>
</dbReference>
<evidence type="ECO:0000256" key="4">
    <source>
        <dbReference type="ARBA" id="ARBA00004869"/>
    </source>
</evidence>
<evidence type="ECO:0000256" key="15">
    <source>
        <dbReference type="ARBA" id="ARBA00023152"/>
    </source>
</evidence>
<evidence type="ECO:0000256" key="8">
    <source>
        <dbReference type="ARBA" id="ARBA00022490"/>
    </source>
</evidence>
<keyword evidence="14" id="KW-0520">NAD</keyword>
<keyword evidence="12" id="KW-0810">Translation regulation</keyword>
<reference evidence="24" key="1">
    <citation type="submission" date="2025-08" db="UniProtKB">
        <authorList>
            <consortium name="RefSeq"/>
        </authorList>
    </citation>
    <scope>IDENTIFICATION</scope>
    <source>
        <tissue evidence="24">Ear skin</tissue>
    </source>
</reference>
<dbReference type="GO" id="GO:0005829">
    <property type="term" value="C:cytosol"/>
    <property type="evidence" value="ECO:0007669"/>
    <property type="project" value="UniProtKB-SubCell"/>
</dbReference>
<dbReference type="Gene3D" id="3.40.50.720">
    <property type="entry name" value="NAD(P)-binding Rossmann-like Domain"/>
    <property type="match status" value="1"/>
</dbReference>
<evidence type="ECO:0000256" key="2">
    <source>
        <dbReference type="ARBA" id="ARBA00004245"/>
    </source>
</evidence>
<comment type="subunit">
    <text evidence="19">Homotetramer. Interacts with TPPP; the interaction is direct. Interacts (when S-nitrosylated) with SIAH1; leading to nuclear translocation. Interacts with RILPL1/GOSPEL, leading to prevent the interaction between GAPDH and SIAH1 and prevent nuclear translocation. Interacts with CHP1; the interaction increases the binding of CHP1 with microtubules. Associates with microtubules. Interacts with EIF1AD, USP25, PRKCI and WARS1. Interacts with phosphorylated RPL13A; inhibited by oxidatively-modified low-densitity lipoprotein (LDL(ox)). Component of the GAIT complex. Interacts with FKBP6; leading to inhibit GAPDH catalytic activity. Interacts with TRAF2, promoting TRAF2 ubiquitination. Interacts with TRAF3, promoting TRAF3 ubiquitination.</text>
</comment>
<accession>A0A8B8RMQ5</accession>
<dbReference type="Proteomes" id="UP000694856">
    <property type="component" value="Chromosome 20"/>
</dbReference>
<dbReference type="SUPFAM" id="SSF55347">
    <property type="entry name" value="Glyceraldehyde-3-phosphate dehydrogenase-like, C-terminal domain"/>
    <property type="match status" value="1"/>
</dbReference>
<evidence type="ECO:0000313" key="24">
    <source>
        <dbReference type="RefSeq" id="XP_032318444.1"/>
    </source>
</evidence>
<dbReference type="InterPro" id="IPR020831">
    <property type="entry name" value="GlycerAld/Erythrose_P_DH"/>
</dbReference>
<evidence type="ECO:0000256" key="10">
    <source>
        <dbReference type="ARBA" id="ARBA00022703"/>
    </source>
</evidence>
<name>A0A8B8RMQ5_CAMFR</name>
<evidence type="ECO:0000256" key="1">
    <source>
        <dbReference type="ARBA" id="ARBA00004123"/>
    </source>
</evidence>